<feature type="signal peptide" evidence="4">
    <location>
        <begin position="1"/>
        <end position="17"/>
    </location>
</feature>
<dbReference type="AlphaFoldDB" id="A0A6A6U7S5"/>
<accession>A0A6A6U7S5</accession>
<dbReference type="PANTHER" id="PTHR30457">
    <property type="entry name" value="5'-NUCLEOTIDASE SURE"/>
    <property type="match status" value="1"/>
</dbReference>
<evidence type="ECO:0000256" key="3">
    <source>
        <dbReference type="ARBA" id="ARBA00022801"/>
    </source>
</evidence>
<name>A0A6A6U7S5_9PEZI</name>
<protein>
    <submittedName>
        <fullName evidence="6">Acid phosphatase</fullName>
    </submittedName>
</protein>
<dbReference type="InterPro" id="IPR030048">
    <property type="entry name" value="SurE"/>
</dbReference>
<dbReference type="GO" id="GO:0046872">
    <property type="term" value="F:metal ion binding"/>
    <property type="evidence" value="ECO:0007669"/>
    <property type="project" value="UniProtKB-KW"/>
</dbReference>
<dbReference type="Pfam" id="PF01975">
    <property type="entry name" value="SurE"/>
    <property type="match status" value="1"/>
</dbReference>
<feature type="chain" id="PRO_5025589311" evidence="4">
    <location>
        <begin position="18"/>
        <end position="294"/>
    </location>
</feature>
<dbReference type="GO" id="GO:0008252">
    <property type="term" value="F:nucleotidase activity"/>
    <property type="evidence" value="ECO:0007669"/>
    <property type="project" value="InterPro"/>
</dbReference>
<dbReference type="SUPFAM" id="SSF64167">
    <property type="entry name" value="SurE-like"/>
    <property type="match status" value="1"/>
</dbReference>
<feature type="domain" description="Survival protein SurE-like phosphatase/nucleotidase" evidence="5">
    <location>
        <begin position="20"/>
        <end position="219"/>
    </location>
</feature>
<dbReference type="PANTHER" id="PTHR30457:SF0">
    <property type="entry name" value="PHOSPHATASE, PUTATIVE (AFU_ORTHOLOGUE AFUA_4G01070)-RELATED"/>
    <property type="match status" value="1"/>
</dbReference>
<gene>
    <name evidence="6" type="ORF">BT63DRAFT_375464</name>
</gene>
<evidence type="ECO:0000313" key="7">
    <source>
        <dbReference type="Proteomes" id="UP000799302"/>
    </source>
</evidence>
<sequence>MIKLRLLFLFAPALSSAVSIVLSNDDGWAEKNIRVFYDALVASGQNVLISAPAIDRSGTGSTDATPVQLGSSGCEFSSCPGGAPAIGNNASEPRLNYVNAYPVTAMRYGIQNLSQTILGGPPDLAVSGFNVGGNAGGTVLISGTVGAASEAAKEGVPAIAFSGATGSQVGWQTTTETYQKVYADLSSNVTNTLIKAGKPYLPDGIWLNVNYPSVSDKTCSSASSFVFVLSRINSGSGNDVKTCGSTTLPSESQVIKAGCYASISVAYAANKTDASIDSQKFVVDKLGSYLGCLS</sequence>
<evidence type="ECO:0000313" key="6">
    <source>
        <dbReference type="EMBL" id="KAF2668020.1"/>
    </source>
</evidence>
<reference evidence="6" key="1">
    <citation type="journal article" date="2020" name="Stud. Mycol.">
        <title>101 Dothideomycetes genomes: a test case for predicting lifestyles and emergence of pathogens.</title>
        <authorList>
            <person name="Haridas S."/>
            <person name="Albert R."/>
            <person name="Binder M."/>
            <person name="Bloem J."/>
            <person name="Labutti K."/>
            <person name="Salamov A."/>
            <person name="Andreopoulos B."/>
            <person name="Baker S."/>
            <person name="Barry K."/>
            <person name="Bills G."/>
            <person name="Bluhm B."/>
            <person name="Cannon C."/>
            <person name="Castanera R."/>
            <person name="Culley D."/>
            <person name="Daum C."/>
            <person name="Ezra D."/>
            <person name="Gonzalez J."/>
            <person name="Henrissat B."/>
            <person name="Kuo A."/>
            <person name="Liang C."/>
            <person name="Lipzen A."/>
            <person name="Lutzoni F."/>
            <person name="Magnuson J."/>
            <person name="Mondo S."/>
            <person name="Nolan M."/>
            <person name="Ohm R."/>
            <person name="Pangilinan J."/>
            <person name="Park H.-J."/>
            <person name="Ramirez L."/>
            <person name="Alfaro M."/>
            <person name="Sun H."/>
            <person name="Tritt A."/>
            <person name="Yoshinaga Y."/>
            <person name="Zwiers L.-H."/>
            <person name="Turgeon B."/>
            <person name="Goodwin S."/>
            <person name="Spatafora J."/>
            <person name="Crous P."/>
            <person name="Grigoriev I."/>
        </authorList>
    </citation>
    <scope>NUCLEOTIDE SEQUENCE</scope>
    <source>
        <strain evidence="6">CBS 115976</strain>
    </source>
</reference>
<dbReference type="Gene3D" id="3.40.1210.10">
    <property type="entry name" value="Survival protein SurE-like phosphatase/nucleotidase"/>
    <property type="match status" value="1"/>
</dbReference>
<keyword evidence="4" id="KW-0732">Signal</keyword>
<comment type="similarity">
    <text evidence="1">Belongs to the SurE nucleotidase family.</text>
</comment>
<organism evidence="6 7">
    <name type="scientific">Microthyrium microscopicum</name>
    <dbReference type="NCBI Taxonomy" id="703497"/>
    <lineage>
        <taxon>Eukaryota</taxon>
        <taxon>Fungi</taxon>
        <taxon>Dikarya</taxon>
        <taxon>Ascomycota</taxon>
        <taxon>Pezizomycotina</taxon>
        <taxon>Dothideomycetes</taxon>
        <taxon>Dothideomycetes incertae sedis</taxon>
        <taxon>Microthyriales</taxon>
        <taxon>Microthyriaceae</taxon>
        <taxon>Microthyrium</taxon>
    </lineage>
</organism>
<keyword evidence="7" id="KW-1185">Reference proteome</keyword>
<dbReference type="Proteomes" id="UP000799302">
    <property type="component" value="Unassembled WGS sequence"/>
</dbReference>
<dbReference type="OrthoDB" id="4018688at2759"/>
<dbReference type="EMBL" id="MU004237">
    <property type="protein sequence ID" value="KAF2668020.1"/>
    <property type="molecule type" value="Genomic_DNA"/>
</dbReference>
<keyword evidence="3" id="KW-0378">Hydrolase</keyword>
<evidence type="ECO:0000256" key="2">
    <source>
        <dbReference type="ARBA" id="ARBA00022723"/>
    </source>
</evidence>
<evidence type="ECO:0000256" key="4">
    <source>
        <dbReference type="SAM" id="SignalP"/>
    </source>
</evidence>
<keyword evidence="2" id="KW-0479">Metal-binding</keyword>
<dbReference type="InterPro" id="IPR002828">
    <property type="entry name" value="SurE-like_Pase/nucleotidase"/>
</dbReference>
<dbReference type="InterPro" id="IPR036523">
    <property type="entry name" value="SurE-like_sf"/>
</dbReference>
<evidence type="ECO:0000256" key="1">
    <source>
        <dbReference type="ARBA" id="ARBA00011062"/>
    </source>
</evidence>
<evidence type="ECO:0000259" key="5">
    <source>
        <dbReference type="Pfam" id="PF01975"/>
    </source>
</evidence>
<proteinExistence type="inferred from homology"/>